<dbReference type="Proteomes" id="UP000789525">
    <property type="component" value="Unassembled WGS sequence"/>
</dbReference>
<gene>
    <name evidence="1" type="ORF">ACOLOM_LOCUS7565</name>
</gene>
<evidence type="ECO:0000313" key="2">
    <source>
        <dbReference type="Proteomes" id="UP000789525"/>
    </source>
</evidence>
<sequence length="232" mass="26257">MDVKETLGVDEWIAGPSRYIEIEMVYWGKETGFLGNVRWEHVAECDLPHRGSADEPCKEARDGQSGASTGDYGLDIGDMLASVKRYAPTHIQKQRKVGRPQSFCSLYEERKGSFVTLFAFETEVKVKNAPEQLRLLCDCMPSTTDIQEFDWNLLIAVVIVDEYLSQYLDWQLLDEAELGHSATVLSEPCHAQEPGWLKVDNLERVKDWPDLDAAVAPTIALERAMFIDLIMN</sequence>
<comment type="caution">
    <text evidence="1">The sequence shown here is derived from an EMBL/GenBank/DDBJ whole genome shotgun (WGS) entry which is preliminary data.</text>
</comment>
<keyword evidence="2" id="KW-1185">Reference proteome</keyword>
<proteinExistence type="predicted"/>
<reference evidence="1" key="1">
    <citation type="submission" date="2021-06" db="EMBL/GenBank/DDBJ databases">
        <authorList>
            <person name="Kallberg Y."/>
            <person name="Tangrot J."/>
            <person name="Rosling A."/>
        </authorList>
    </citation>
    <scope>NUCLEOTIDE SEQUENCE</scope>
    <source>
        <strain evidence="1">CL356</strain>
    </source>
</reference>
<evidence type="ECO:0000313" key="1">
    <source>
        <dbReference type="EMBL" id="CAG8628716.1"/>
    </source>
</evidence>
<name>A0ACA9N517_9GLOM</name>
<organism evidence="1 2">
    <name type="scientific">Acaulospora colombiana</name>
    <dbReference type="NCBI Taxonomy" id="27376"/>
    <lineage>
        <taxon>Eukaryota</taxon>
        <taxon>Fungi</taxon>
        <taxon>Fungi incertae sedis</taxon>
        <taxon>Mucoromycota</taxon>
        <taxon>Glomeromycotina</taxon>
        <taxon>Glomeromycetes</taxon>
        <taxon>Diversisporales</taxon>
        <taxon>Acaulosporaceae</taxon>
        <taxon>Acaulospora</taxon>
    </lineage>
</organism>
<protein>
    <submittedName>
        <fullName evidence="1">15616_t:CDS:1</fullName>
    </submittedName>
</protein>
<accession>A0ACA9N517</accession>
<dbReference type="EMBL" id="CAJVPT010017746">
    <property type="protein sequence ID" value="CAG8628716.1"/>
    <property type="molecule type" value="Genomic_DNA"/>
</dbReference>